<evidence type="ECO:0000313" key="2">
    <source>
        <dbReference type="EMBL" id="MFG1710979.1"/>
    </source>
</evidence>
<gene>
    <name evidence="2" type="ORF">ACFLIM_48250</name>
</gene>
<dbReference type="EMBL" id="JBICRM010000063">
    <property type="protein sequence ID" value="MFG1710979.1"/>
    <property type="molecule type" value="Genomic_DNA"/>
</dbReference>
<accession>A0ABW7AY78</accession>
<dbReference type="RefSeq" id="WP_393177313.1">
    <property type="nucleotide sequence ID" value="NZ_JBICRM010000063.1"/>
</dbReference>
<evidence type="ECO:0000256" key="1">
    <source>
        <dbReference type="SAM" id="MobiDB-lite"/>
    </source>
</evidence>
<organism evidence="2 3">
    <name type="scientific">Nonomuraea marmarensis</name>
    <dbReference type="NCBI Taxonomy" id="3351344"/>
    <lineage>
        <taxon>Bacteria</taxon>
        <taxon>Bacillati</taxon>
        <taxon>Actinomycetota</taxon>
        <taxon>Actinomycetes</taxon>
        <taxon>Streptosporangiales</taxon>
        <taxon>Streptosporangiaceae</taxon>
        <taxon>Nonomuraea</taxon>
    </lineage>
</organism>
<keyword evidence="3" id="KW-1185">Reference proteome</keyword>
<proteinExistence type="predicted"/>
<sequence>MTGGGQRDRRGRRGGLVIGQGEQRFGEGQPTCCPDRGVVGRQLGQPADLRGRRREQPDHREGSLQAAGDGDE</sequence>
<dbReference type="Proteomes" id="UP001603978">
    <property type="component" value="Unassembled WGS sequence"/>
</dbReference>
<evidence type="ECO:0000313" key="3">
    <source>
        <dbReference type="Proteomes" id="UP001603978"/>
    </source>
</evidence>
<reference evidence="2 3" key="1">
    <citation type="submission" date="2024-10" db="EMBL/GenBank/DDBJ databases">
        <authorList>
            <person name="Topkara A.R."/>
            <person name="Saygin H."/>
        </authorList>
    </citation>
    <scope>NUCLEOTIDE SEQUENCE [LARGE SCALE GENOMIC DNA]</scope>
    <source>
        <strain evidence="2 3">M3C6</strain>
    </source>
</reference>
<comment type="caution">
    <text evidence="2">The sequence shown here is derived from an EMBL/GenBank/DDBJ whole genome shotgun (WGS) entry which is preliminary data.</text>
</comment>
<protein>
    <submittedName>
        <fullName evidence="2">Uncharacterized protein</fullName>
    </submittedName>
</protein>
<name>A0ABW7AY78_9ACTN</name>
<feature type="region of interest" description="Disordered" evidence="1">
    <location>
        <begin position="1"/>
        <end position="72"/>
    </location>
</feature>